<keyword evidence="2" id="KW-1185">Reference proteome</keyword>
<accession>A0ABT0ULS3</accession>
<name>A0ABT0ULS3_9ACTN</name>
<protein>
    <recommendedName>
        <fullName evidence="3">HTH cro/C1-type domain-containing protein</fullName>
    </recommendedName>
</protein>
<sequence>MSGSMHPNAASTPADLVAHMRRLKERSGLTYRQIAARAEEAGDILPSSTIAGALARQTLPREDLLKAFVRACTRDEQMVQSWAQAHRAVTAQGRQPAPLPLLAPSRARILPLASRRGASPQNRRSRPLLTLMLATACGTAAWQIITGARWFTNRAGGPISVLPSNQ</sequence>
<proteinExistence type="predicted"/>
<evidence type="ECO:0000313" key="1">
    <source>
        <dbReference type="EMBL" id="MCM2388211.1"/>
    </source>
</evidence>
<gene>
    <name evidence="1" type="ORF">NBG84_07820</name>
</gene>
<dbReference type="RefSeq" id="WP_250918560.1">
    <property type="nucleotide sequence ID" value="NZ_JAMQAW010000007.1"/>
</dbReference>
<dbReference type="Pfam" id="PF13560">
    <property type="entry name" value="HTH_31"/>
    <property type="match status" value="1"/>
</dbReference>
<evidence type="ECO:0008006" key="3">
    <source>
        <dbReference type="Google" id="ProtNLM"/>
    </source>
</evidence>
<evidence type="ECO:0000313" key="2">
    <source>
        <dbReference type="Proteomes" id="UP001431429"/>
    </source>
</evidence>
<dbReference type="Proteomes" id="UP001431429">
    <property type="component" value="Unassembled WGS sequence"/>
</dbReference>
<comment type="caution">
    <text evidence="1">The sequence shown here is derived from an EMBL/GenBank/DDBJ whole genome shotgun (WGS) entry which is preliminary data.</text>
</comment>
<reference evidence="1" key="1">
    <citation type="submission" date="2022-06" db="EMBL/GenBank/DDBJ databases">
        <title>Genome public.</title>
        <authorList>
            <person name="Sun Q."/>
        </authorList>
    </citation>
    <scope>NUCLEOTIDE SEQUENCE</scope>
    <source>
        <strain evidence="1">CWNU-1</strain>
    </source>
</reference>
<dbReference type="EMBL" id="JAMQAW010000007">
    <property type="protein sequence ID" value="MCM2388211.1"/>
    <property type="molecule type" value="Genomic_DNA"/>
</dbReference>
<organism evidence="1 2">
    <name type="scientific">Streptomyces albipurpureus</name>
    <dbReference type="NCBI Taxonomy" id="2897419"/>
    <lineage>
        <taxon>Bacteria</taxon>
        <taxon>Bacillati</taxon>
        <taxon>Actinomycetota</taxon>
        <taxon>Actinomycetes</taxon>
        <taxon>Kitasatosporales</taxon>
        <taxon>Streptomycetaceae</taxon>
        <taxon>Streptomyces</taxon>
    </lineage>
</organism>